<keyword evidence="7 9" id="KW-0472">Membrane</keyword>
<dbReference type="PRINTS" id="PR00237">
    <property type="entry name" value="GPCRRHODOPSN"/>
</dbReference>
<dbReference type="InterPro" id="IPR017452">
    <property type="entry name" value="GPCR_Rhodpsn_7TM"/>
</dbReference>
<evidence type="ECO:0000256" key="4">
    <source>
        <dbReference type="ARBA" id="ARBA00022692"/>
    </source>
</evidence>
<feature type="transmembrane region" description="Helical" evidence="9">
    <location>
        <begin position="270"/>
        <end position="289"/>
    </location>
</feature>
<protein>
    <recommendedName>
        <fullName evidence="10">G-protein coupled receptors family 1 profile domain-containing protein</fullName>
    </recommendedName>
</protein>
<dbReference type="CDD" id="cd13954">
    <property type="entry name" value="7tmA_OR"/>
    <property type="match status" value="1"/>
</dbReference>
<dbReference type="GO" id="GO:0004984">
    <property type="term" value="F:olfactory receptor activity"/>
    <property type="evidence" value="ECO:0007669"/>
    <property type="project" value="InterPro"/>
</dbReference>
<dbReference type="InterPro" id="IPR000276">
    <property type="entry name" value="GPCR_Rhodpsn"/>
</dbReference>
<dbReference type="GO" id="GO:0004930">
    <property type="term" value="F:G protein-coupled receptor activity"/>
    <property type="evidence" value="ECO:0007669"/>
    <property type="project" value="InterPro"/>
</dbReference>
<comment type="subcellular location">
    <subcellularLocation>
        <location evidence="1">Cell membrane</location>
        <topology evidence="1">Multi-pass membrane protein</topology>
    </subcellularLocation>
</comment>
<feature type="transmembrane region" description="Helical" evidence="9">
    <location>
        <begin position="131"/>
        <end position="151"/>
    </location>
</feature>
<evidence type="ECO:0000256" key="3">
    <source>
        <dbReference type="ARBA" id="ARBA00022606"/>
    </source>
</evidence>
<evidence type="ECO:0000256" key="2">
    <source>
        <dbReference type="ARBA" id="ARBA00022475"/>
    </source>
</evidence>
<dbReference type="Gene3D" id="1.20.1070.10">
    <property type="entry name" value="Rhodopsin 7-helix transmembrane proteins"/>
    <property type="match status" value="1"/>
</dbReference>
<evidence type="ECO:0000259" key="10">
    <source>
        <dbReference type="PROSITE" id="PS50262"/>
    </source>
</evidence>
<feature type="transmembrane region" description="Helical" evidence="9">
    <location>
        <begin position="236"/>
        <end position="258"/>
    </location>
</feature>
<evidence type="ECO:0000256" key="8">
    <source>
        <dbReference type="ARBA" id="ARBA00023224"/>
    </source>
</evidence>
<keyword evidence="8" id="KW-0807">Transducer</keyword>
<dbReference type="FunFam" id="1.20.1070.10:FF:000001">
    <property type="entry name" value="Olfactory receptor"/>
    <property type="match status" value="1"/>
</dbReference>
<evidence type="ECO:0000313" key="11">
    <source>
        <dbReference type="EMBL" id="DBA22694.1"/>
    </source>
</evidence>
<dbReference type="EMBL" id="DYDO01000006">
    <property type="protein sequence ID" value="DBA22694.1"/>
    <property type="molecule type" value="Genomic_DNA"/>
</dbReference>
<dbReference type="Proteomes" id="UP001181693">
    <property type="component" value="Unassembled WGS sequence"/>
</dbReference>
<feature type="transmembrane region" description="Helical" evidence="9">
    <location>
        <begin position="25"/>
        <end position="47"/>
    </location>
</feature>
<keyword evidence="4 9" id="KW-0812">Transmembrane</keyword>
<dbReference type="InterPro" id="IPR000725">
    <property type="entry name" value="Olfact_rcpt"/>
</dbReference>
<evidence type="ECO:0000313" key="12">
    <source>
        <dbReference type="Proteomes" id="UP001181693"/>
    </source>
</evidence>
<feature type="domain" description="G-protein coupled receptors family 1 profile" evidence="10">
    <location>
        <begin position="41"/>
        <end position="287"/>
    </location>
</feature>
<feature type="transmembrane region" description="Helical" evidence="9">
    <location>
        <begin position="59"/>
        <end position="78"/>
    </location>
</feature>
<proteinExistence type="predicted"/>
<gene>
    <name evidence="11" type="ORF">GDO54_013705</name>
</gene>
<keyword evidence="12" id="KW-1185">Reference proteome</keyword>
<keyword evidence="5" id="KW-0552">Olfaction</keyword>
<dbReference type="Pfam" id="PF13853">
    <property type="entry name" value="7tm_4"/>
    <property type="match status" value="1"/>
</dbReference>
<dbReference type="SUPFAM" id="SSF81321">
    <property type="entry name" value="Family A G protein-coupled receptor-like"/>
    <property type="match status" value="1"/>
</dbReference>
<evidence type="ECO:0000256" key="5">
    <source>
        <dbReference type="ARBA" id="ARBA00022725"/>
    </source>
</evidence>
<evidence type="ECO:0000256" key="6">
    <source>
        <dbReference type="ARBA" id="ARBA00022989"/>
    </source>
</evidence>
<evidence type="ECO:0000256" key="7">
    <source>
        <dbReference type="ARBA" id="ARBA00023136"/>
    </source>
</evidence>
<evidence type="ECO:0000256" key="1">
    <source>
        <dbReference type="ARBA" id="ARBA00004651"/>
    </source>
</evidence>
<organism evidence="11 12">
    <name type="scientific">Pyxicephalus adspersus</name>
    <name type="common">African bullfrog</name>
    <dbReference type="NCBI Taxonomy" id="30357"/>
    <lineage>
        <taxon>Eukaryota</taxon>
        <taxon>Metazoa</taxon>
        <taxon>Chordata</taxon>
        <taxon>Craniata</taxon>
        <taxon>Vertebrata</taxon>
        <taxon>Euteleostomi</taxon>
        <taxon>Amphibia</taxon>
        <taxon>Batrachia</taxon>
        <taxon>Anura</taxon>
        <taxon>Neobatrachia</taxon>
        <taxon>Ranoidea</taxon>
        <taxon>Pyxicephalidae</taxon>
        <taxon>Pyxicephalinae</taxon>
        <taxon>Pyxicephalus</taxon>
    </lineage>
</organism>
<dbReference type="PROSITE" id="PS50262">
    <property type="entry name" value="G_PROTEIN_RECEP_F1_2"/>
    <property type="match status" value="1"/>
</dbReference>
<dbReference type="AlphaFoldDB" id="A0AAV2ZVX9"/>
<name>A0AAV2ZVX9_PYXAD</name>
<evidence type="ECO:0000256" key="9">
    <source>
        <dbReference type="SAM" id="Phobius"/>
    </source>
</evidence>
<dbReference type="PANTHER" id="PTHR26453">
    <property type="entry name" value="OLFACTORY RECEPTOR"/>
    <property type="match status" value="1"/>
</dbReference>
<keyword evidence="6 9" id="KW-1133">Transmembrane helix</keyword>
<keyword evidence="3" id="KW-0716">Sensory transduction</keyword>
<feature type="transmembrane region" description="Helical" evidence="9">
    <location>
        <begin position="202"/>
        <end position="224"/>
    </location>
</feature>
<keyword evidence="2" id="KW-1003">Cell membrane</keyword>
<dbReference type="PRINTS" id="PR00245">
    <property type="entry name" value="OLFACTORYR"/>
</dbReference>
<sequence length="303" mass="33825">MDGNNSSFLAGFILKGLPCMNGLSIPLFLVLMVIYISTLFANGLLISTVKGTPSLHKPMYFFLANLSFLDICLSSVTLPKLLQSTLSMKTIPFGGCVSQLYFFHFLASSECFLYTIMAYDRYVAICRPLHYNSLVSWQVCICLAFGSWLAGSLHSITHTVLTFRLPFCHSNEIDYIFCDIIPVLNLVCADTSINKTMILANIAAISLSCFFLIMTSYINIILAIMRIKTIDGRKKAFSTCVSHITVVALFYIPCVFTYMRPNSKSSFDGAVAVFYTVITPLLNPIIYSLRNKEVKAALKKLLY</sequence>
<reference evidence="11" key="1">
    <citation type="thesis" date="2020" institute="ProQuest LLC" country="789 East Eisenhower Parkway, Ann Arbor, MI, USA">
        <title>Comparative Genomics and Chromosome Evolution.</title>
        <authorList>
            <person name="Mudd A.B."/>
        </authorList>
    </citation>
    <scope>NUCLEOTIDE SEQUENCE</scope>
    <source>
        <strain evidence="11">1538</strain>
        <tissue evidence="11">Blood</tissue>
    </source>
</reference>
<comment type="caution">
    <text evidence="11">The sequence shown here is derived from an EMBL/GenBank/DDBJ whole genome shotgun (WGS) entry which is preliminary data.</text>
</comment>
<feature type="transmembrane region" description="Helical" evidence="9">
    <location>
        <begin position="98"/>
        <end position="119"/>
    </location>
</feature>
<dbReference type="GO" id="GO:0005886">
    <property type="term" value="C:plasma membrane"/>
    <property type="evidence" value="ECO:0007669"/>
    <property type="project" value="UniProtKB-SubCell"/>
</dbReference>
<accession>A0AAV2ZVX9</accession>